<proteinExistence type="predicted"/>
<evidence type="ECO:0000313" key="1">
    <source>
        <dbReference type="EMBL" id="ANY72422.1"/>
    </source>
</evidence>
<organism evidence="1">
    <name type="scientific">Paenibacillus ihbetae</name>
    <dbReference type="NCBI Taxonomy" id="1870820"/>
    <lineage>
        <taxon>Bacteria</taxon>
        <taxon>Bacillati</taxon>
        <taxon>Bacillota</taxon>
        <taxon>Bacilli</taxon>
        <taxon>Bacillales</taxon>
        <taxon>Paenibacillaceae</taxon>
        <taxon>Paenibacillus</taxon>
    </lineage>
</organism>
<name>A0A1B2DXL0_9BACL</name>
<protein>
    <submittedName>
        <fullName evidence="1">Uncharacterized protein</fullName>
    </submittedName>
</protein>
<dbReference type="KEGG" id="pib:BBD41_07405"/>
<sequence length="147" mass="16652">MQLTKISQNSAILLEHAKNSGMSSAELLDAVRSREVERFGKAQTGHFHYDELFSYAREHGEDLEKAVQEGYRITFNTRNGLKIWLEEAFGISSESDFRVGEGIIDQLQLTEEQLDRLKDALAVNWTVQEEPLTGGKIQVKLTVRGLQ</sequence>
<gene>
    <name evidence="1" type="ORF">BBD41_07405</name>
</gene>
<dbReference type="AlphaFoldDB" id="A0A1B2DXL0"/>
<dbReference type="EMBL" id="CP016809">
    <property type="protein sequence ID" value="ANY72422.1"/>
    <property type="molecule type" value="Genomic_DNA"/>
</dbReference>
<reference evidence="1" key="1">
    <citation type="submission" date="2016-08" db="EMBL/GenBank/DDBJ databases">
        <title>Complete Genome Seqeunce of Paenibacillus sp. nov. IHBB 9852 from high altitute lake of Indian trans-Himalayas.</title>
        <authorList>
            <person name="Kiran S."/>
            <person name="Swarnkar M.K."/>
            <person name="Rana A."/>
            <person name="Tewari R."/>
            <person name="Gulati A."/>
        </authorList>
    </citation>
    <scope>NUCLEOTIDE SEQUENCE [LARGE SCALE GENOMIC DNA]</scope>
    <source>
        <strain evidence="1">IHBB 9852</strain>
    </source>
</reference>
<dbReference type="RefSeq" id="WP_099477145.1">
    <property type="nucleotide sequence ID" value="NZ_CP016809.1"/>
</dbReference>
<dbReference type="GeneID" id="48308064"/>
<accession>A0A1B2DXL0</accession>